<name>A0A841HY32_9DEIO</name>
<gene>
    <name evidence="1" type="ORF">HNR42_000244</name>
</gene>
<dbReference type="EMBL" id="JACHHG010000001">
    <property type="protein sequence ID" value="MBB6096832.1"/>
    <property type="molecule type" value="Genomic_DNA"/>
</dbReference>
<protein>
    <submittedName>
        <fullName evidence="1">Uncharacterized protein</fullName>
    </submittedName>
</protein>
<keyword evidence="2" id="KW-1185">Reference proteome</keyword>
<comment type="caution">
    <text evidence="1">The sequence shown here is derived from an EMBL/GenBank/DDBJ whole genome shotgun (WGS) entry which is preliminary data.</text>
</comment>
<sequence>MRGLLLLLVVALAALYFTIGIRVGYVSEMPTWLFNAQGSNSYAKMVSDTATPVEVSGSCDGRSGRMTLTLRYPNGQVAGSQACIPGNRRVFLRAGGTPGMYNLRVDLERYTGRVDFTFRQIPPSYQNPSGR</sequence>
<reference evidence="1 2" key="1">
    <citation type="submission" date="2020-08" db="EMBL/GenBank/DDBJ databases">
        <title>Genomic Encyclopedia of Type Strains, Phase IV (KMG-IV): sequencing the most valuable type-strain genomes for metagenomic binning, comparative biology and taxonomic classification.</title>
        <authorList>
            <person name="Goeker M."/>
        </authorList>
    </citation>
    <scope>NUCLEOTIDE SEQUENCE [LARGE SCALE GENOMIC DNA]</scope>
    <source>
        <strain evidence="1 2">DSM 21458</strain>
    </source>
</reference>
<organism evidence="1 2">
    <name type="scientific">Deinobacterium chartae</name>
    <dbReference type="NCBI Taxonomy" id="521158"/>
    <lineage>
        <taxon>Bacteria</taxon>
        <taxon>Thermotogati</taxon>
        <taxon>Deinococcota</taxon>
        <taxon>Deinococci</taxon>
        <taxon>Deinococcales</taxon>
        <taxon>Deinococcaceae</taxon>
        <taxon>Deinobacterium</taxon>
    </lineage>
</organism>
<evidence type="ECO:0000313" key="2">
    <source>
        <dbReference type="Proteomes" id="UP000569951"/>
    </source>
</evidence>
<accession>A0A841HY32</accession>
<dbReference type="RefSeq" id="WP_183983659.1">
    <property type="nucleotide sequence ID" value="NZ_JACHHG010000001.1"/>
</dbReference>
<dbReference type="Proteomes" id="UP000569951">
    <property type="component" value="Unassembled WGS sequence"/>
</dbReference>
<dbReference type="AlphaFoldDB" id="A0A841HY32"/>
<evidence type="ECO:0000313" key="1">
    <source>
        <dbReference type="EMBL" id="MBB6096832.1"/>
    </source>
</evidence>
<proteinExistence type="predicted"/>